<protein>
    <submittedName>
        <fullName evidence="2">Uncharacterized protein</fullName>
    </submittedName>
</protein>
<evidence type="ECO:0000313" key="3">
    <source>
        <dbReference type="Proteomes" id="UP001287286"/>
    </source>
</evidence>
<reference evidence="2 3" key="1">
    <citation type="journal article" date="2024" name="Microbiol. Resour. Announc.">
        <title>Genome annotations for the ascomycete fungi Trichoderma harzianum, Trichoderma aggressivum, and Purpureocillium lilacinum.</title>
        <authorList>
            <person name="Beijen E.P.W."/>
            <person name="Ohm R.A."/>
        </authorList>
    </citation>
    <scope>NUCLEOTIDE SEQUENCE [LARGE SCALE GENOMIC DNA]</scope>
    <source>
        <strain evidence="2 3">CBS 150709</strain>
    </source>
</reference>
<evidence type="ECO:0000313" key="2">
    <source>
        <dbReference type="EMBL" id="KAK4095361.1"/>
    </source>
</evidence>
<keyword evidence="3" id="KW-1185">Reference proteome</keyword>
<accession>A0ABR0CHF8</accession>
<evidence type="ECO:0000256" key="1">
    <source>
        <dbReference type="SAM" id="MobiDB-lite"/>
    </source>
</evidence>
<dbReference type="Proteomes" id="UP001287286">
    <property type="component" value="Unassembled WGS sequence"/>
</dbReference>
<dbReference type="EMBL" id="JAWRVI010000001">
    <property type="protein sequence ID" value="KAK4095361.1"/>
    <property type="molecule type" value="Genomic_DNA"/>
</dbReference>
<feature type="region of interest" description="Disordered" evidence="1">
    <location>
        <begin position="65"/>
        <end position="92"/>
    </location>
</feature>
<sequence length="107" mass="11768">MLIDVKYDYTSITDDVPTVMMCKVPGSRERYGRQVSVRPNNTQHEQCSPEVNVRPVLMRQAGRPAFTPRIGGASGTSMKRANTNTKTNKQSTSVTIGGVDLVPCCQH</sequence>
<comment type="caution">
    <text evidence="2">The sequence shown here is derived from an EMBL/GenBank/DDBJ whole genome shotgun (WGS) entry which is preliminary data.</text>
</comment>
<proteinExistence type="predicted"/>
<gene>
    <name evidence="2" type="ORF">Purlil1_157</name>
</gene>
<name>A0ABR0CHF8_PURLI</name>
<organism evidence="2 3">
    <name type="scientific">Purpureocillium lilacinum</name>
    <name type="common">Paecilomyces lilacinus</name>
    <dbReference type="NCBI Taxonomy" id="33203"/>
    <lineage>
        <taxon>Eukaryota</taxon>
        <taxon>Fungi</taxon>
        <taxon>Dikarya</taxon>
        <taxon>Ascomycota</taxon>
        <taxon>Pezizomycotina</taxon>
        <taxon>Sordariomycetes</taxon>
        <taxon>Hypocreomycetidae</taxon>
        <taxon>Hypocreales</taxon>
        <taxon>Ophiocordycipitaceae</taxon>
        <taxon>Purpureocillium</taxon>
    </lineage>
</organism>